<dbReference type="EMBL" id="CP011541">
    <property type="protein sequence ID" value="AKK02035.1"/>
    <property type="molecule type" value="Genomic_DNA"/>
</dbReference>
<evidence type="ECO:0000313" key="1">
    <source>
        <dbReference type="EMBL" id="AKK02035.1"/>
    </source>
</evidence>
<dbReference type="Proteomes" id="UP000035368">
    <property type="component" value="Chromosome"/>
</dbReference>
<dbReference type="RefSeq" id="WP_144413399.1">
    <property type="nucleotide sequence ID" value="NZ_CP011541.1"/>
</dbReference>
<proteinExistence type="predicted"/>
<accession>A0A0G3GN93</accession>
<dbReference type="KEGG" id="cei:CEPID_00705"/>
<protein>
    <submittedName>
        <fullName evidence="1">Uncharacterized protein</fullName>
    </submittedName>
</protein>
<gene>
    <name evidence="1" type="ORF">CEPID_00705</name>
</gene>
<reference evidence="1 2" key="1">
    <citation type="submission" date="2015-05" db="EMBL/GenBank/DDBJ databases">
        <title>Complete genome sequence of Corynebacterium epidermidicanis DSM 45586, isolated from the skin of a dog suffering from pruritus.</title>
        <authorList>
            <person name="Ruckert C."/>
            <person name="Albersmeier A."/>
            <person name="Winkler A."/>
            <person name="Tauch A."/>
        </authorList>
    </citation>
    <scope>NUCLEOTIDE SEQUENCE [LARGE SCALE GENOMIC DNA]</scope>
    <source>
        <strain evidence="1 2">DSM 45586</strain>
    </source>
</reference>
<dbReference type="PATRIC" id="fig|1050174.4.peg.149"/>
<evidence type="ECO:0000313" key="2">
    <source>
        <dbReference type="Proteomes" id="UP000035368"/>
    </source>
</evidence>
<organism evidence="1 2">
    <name type="scientific">Corynebacterium epidermidicanis</name>
    <dbReference type="NCBI Taxonomy" id="1050174"/>
    <lineage>
        <taxon>Bacteria</taxon>
        <taxon>Bacillati</taxon>
        <taxon>Actinomycetota</taxon>
        <taxon>Actinomycetes</taxon>
        <taxon>Mycobacteriales</taxon>
        <taxon>Corynebacteriaceae</taxon>
        <taxon>Corynebacterium</taxon>
    </lineage>
</organism>
<dbReference type="STRING" id="1050174.CEPID_00705"/>
<keyword evidence="2" id="KW-1185">Reference proteome</keyword>
<name>A0A0G3GN93_9CORY</name>
<dbReference type="OrthoDB" id="4955369at2"/>
<dbReference type="AlphaFoldDB" id="A0A0G3GN93"/>
<sequence>MNSVDKSVKDALGSMGRASTPAVANNPFNLNYLDLISGELVPSRPNTTVWIAPKPVFSEFGLGTPTVYGSPACLLEQVKHHHTSSFLVDTEAFQSGPWYGTGSGKFHAMALLISNAANEANKLGKSTFIVSSSTFKRSIEYELLMQSFNYDLAGADRSQMEEGARLSPITEYYLCRSNF</sequence>